<feature type="transmembrane region" description="Helical" evidence="1">
    <location>
        <begin position="121"/>
        <end position="147"/>
    </location>
</feature>
<keyword evidence="1" id="KW-0472">Membrane</keyword>
<dbReference type="PANTHER" id="PTHR33530:SF22">
    <property type="match status" value="1"/>
</dbReference>
<dbReference type="Proteomes" id="UP000823388">
    <property type="component" value="Chromosome 7N"/>
</dbReference>
<comment type="caution">
    <text evidence="2">The sequence shown here is derived from an EMBL/GenBank/DDBJ whole genome shotgun (WGS) entry which is preliminary data.</text>
</comment>
<sequence length="183" mass="19460">MVLSFDSGCMHQAIFLDKNLKYPGLLVDPKTYTGHHSSCLPPPSKLQANSFPPAPSIALGWHYTQMDVLGKITRAISDALQDPEKLPGALILCGVLEAAAALSLIFFRVPRGVFHHNGESLVYVYYGVLIAVVVFGLAEVAAGFWVSGDLSGRRVIGKIIMGLSILPLIVVASLGGFSSAAPK</sequence>
<dbReference type="Pfam" id="PF12442">
    <property type="entry name" value="DUF3681"/>
    <property type="match status" value="1"/>
</dbReference>
<organism evidence="2 3">
    <name type="scientific">Panicum virgatum</name>
    <name type="common">Blackwell switchgrass</name>
    <dbReference type="NCBI Taxonomy" id="38727"/>
    <lineage>
        <taxon>Eukaryota</taxon>
        <taxon>Viridiplantae</taxon>
        <taxon>Streptophyta</taxon>
        <taxon>Embryophyta</taxon>
        <taxon>Tracheophyta</taxon>
        <taxon>Spermatophyta</taxon>
        <taxon>Magnoliopsida</taxon>
        <taxon>Liliopsida</taxon>
        <taxon>Poales</taxon>
        <taxon>Poaceae</taxon>
        <taxon>PACMAD clade</taxon>
        <taxon>Panicoideae</taxon>
        <taxon>Panicodae</taxon>
        <taxon>Paniceae</taxon>
        <taxon>Panicinae</taxon>
        <taxon>Panicum</taxon>
        <taxon>Panicum sect. Hiantes</taxon>
    </lineage>
</organism>
<keyword evidence="1" id="KW-0812">Transmembrane</keyword>
<reference evidence="2" key="1">
    <citation type="submission" date="2020-05" db="EMBL/GenBank/DDBJ databases">
        <title>WGS assembly of Panicum virgatum.</title>
        <authorList>
            <person name="Lovell J.T."/>
            <person name="Jenkins J."/>
            <person name="Shu S."/>
            <person name="Juenger T.E."/>
            <person name="Schmutz J."/>
        </authorList>
    </citation>
    <scope>NUCLEOTIDE SEQUENCE</scope>
    <source>
        <strain evidence="2">AP13</strain>
    </source>
</reference>
<dbReference type="InterPro" id="IPR022149">
    <property type="entry name" value="DUF3681"/>
</dbReference>
<evidence type="ECO:0000313" key="3">
    <source>
        <dbReference type="Proteomes" id="UP000823388"/>
    </source>
</evidence>
<keyword evidence="3" id="KW-1185">Reference proteome</keyword>
<dbReference type="AlphaFoldDB" id="A0A8T0Q1W6"/>
<feature type="transmembrane region" description="Helical" evidence="1">
    <location>
        <begin position="89"/>
        <end position="109"/>
    </location>
</feature>
<proteinExistence type="predicted"/>
<evidence type="ECO:0000256" key="1">
    <source>
        <dbReference type="SAM" id="Phobius"/>
    </source>
</evidence>
<name>A0A8T0Q1W6_PANVG</name>
<feature type="transmembrane region" description="Helical" evidence="1">
    <location>
        <begin position="159"/>
        <end position="181"/>
    </location>
</feature>
<dbReference type="OrthoDB" id="656960at2759"/>
<dbReference type="PANTHER" id="PTHR33530">
    <property type="entry name" value="OS01G0147100 PROTEIN"/>
    <property type="match status" value="1"/>
</dbReference>
<evidence type="ECO:0000313" key="2">
    <source>
        <dbReference type="EMBL" id="KAG2568887.1"/>
    </source>
</evidence>
<keyword evidence="1" id="KW-1133">Transmembrane helix</keyword>
<dbReference type="EMBL" id="CM029050">
    <property type="protein sequence ID" value="KAG2568887.1"/>
    <property type="molecule type" value="Genomic_DNA"/>
</dbReference>
<gene>
    <name evidence="2" type="ORF">PVAP13_7NG396000</name>
</gene>
<protein>
    <submittedName>
        <fullName evidence="2">Uncharacterized protein</fullName>
    </submittedName>
</protein>
<accession>A0A8T0Q1W6</accession>